<evidence type="ECO:0000313" key="1">
    <source>
        <dbReference type="EMBL" id="GAA1417114.1"/>
    </source>
</evidence>
<evidence type="ECO:0000313" key="2">
    <source>
        <dbReference type="Proteomes" id="UP001500973"/>
    </source>
</evidence>
<proteinExistence type="predicted"/>
<dbReference type="Proteomes" id="UP001500973">
    <property type="component" value="Unassembled WGS sequence"/>
</dbReference>
<name>A0ABN1YL74_9ACTN</name>
<gene>
    <name evidence="1" type="ORF">GCM10009601_10510</name>
</gene>
<dbReference type="EMBL" id="BAAAIZ010000010">
    <property type="protein sequence ID" value="GAA1417114.1"/>
    <property type="molecule type" value="Genomic_DNA"/>
</dbReference>
<comment type="caution">
    <text evidence="1">The sequence shown here is derived from an EMBL/GenBank/DDBJ whole genome shotgun (WGS) entry which is preliminary data.</text>
</comment>
<keyword evidence="2" id="KW-1185">Reference proteome</keyword>
<protein>
    <submittedName>
        <fullName evidence="1">Uncharacterized protein</fullName>
    </submittedName>
</protein>
<sequence length="62" mass="7134">MAGNKRGFASSGRIRDASAEARRAARAGPWLITRVRQRERLWILRLRFELYVNFAEAGCPEE</sequence>
<reference evidence="2" key="1">
    <citation type="journal article" date="2019" name="Int. J. Syst. Evol. Microbiol.">
        <title>The Global Catalogue of Microorganisms (GCM) 10K type strain sequencing project: providing services to taxonomists for standard genome sequencing and annotation.</title>
        <authorList>
            <consortium name="The Broad Institute Genomics Platform"/>
            <consortium name="The Broad Institute Genome Sequencing Center for Infectious Disease"/>
            <person name="Wu L."/>
            <person name="Ma J."/>
        </authorList>
    </citation>
    <scope>NUCLEOTIDE SEQUENCE [LARGE SCALE GENOMIC DNA]</scope>
    <source>
        <strain evidence="2">JCM 11756</strain>
    </source>
</reference>
<accession>A0ABN1YL74</accession>
<organism evidence="1 2">
    <name type="scientific">Streptomyces thermospinosisporus</name>
    <dbReference type="NCBI Taxonomy" id="161482"/>
    <lineage>
        <taxon>Bacteria</taxon>
        <taxon>Bacillati</taxon>
        <taxon>Actinomycetota</taxon>
        <taxon>Actinomycetes</taxon>
        <taxon>Kitasatosporales</taxon>
        <taxon>Streptomycetaceae</taxon>
        <taxon>Streptomyces</taxon>
    </lineage>
</organism>